<evidence type="ECO:0000313" key="3">
    <source>
        <dbReference type="EMBL" id="MBO8434040.1"/>
    </source>
</evidence>
<dbReference type="SUPFAM" id="SSF52402">
    <property type="entry name" value="Adenine nucleotide alpha hydrolases-like"/>
    <property type="match status" value="1"/>
</dbReference>
<gene>
    <name evidence="3" type="ORF">IAC55_01795</name>
</gene>
<evidence type="ECO:0000256" key="1">
    <source>
        <dbReference type="ARBA" id="ARBA00022679"/>
    </source>
</evidence>
<sequence length="242" mass="27611">MKLQRLLSYVRRAVDDYNMIEEGDKIAVGVSGGKDSLCLLIALKTLQRFYPKKFELEAITVSLGLEGSEFDGIRKLCESIGVNYTVVDTDIGQIVFYEREEKNPCSLCSKMRKGALNDAAEKLGCNKVALGHNKDDVIETFFMSLFYEGRINTFSPVSYLDRKKIYSIRPLMYVPEREALSYIKKNNIEILKNPCPVNGNTKRQETKEFIAEISKNYHNLPEKVFGAIKRSSLKGWELPEEK</sequence>
<protein>
    <submittedName>
        <fullName evidence="3">Adenine nucleotide alpha hydrolase family protein</fullName>
    </submittedName>
</protein>
<reference evidence="3" key="2">
    <citation type="journal article" date="2021" name="PeerJ">
        <title>Extensive microbial diversity within the chicken gut microbiome revealed by metagenomics and culture.</title>
        <authorList>
            <person name="Gilroy R."/>
            <person name="Ravi A."/>
            <person name="Getino M."/>
            <person name="Pursley I."/>
            <person name="Horton D.L."/>
            <person name="Alikhan N.F."/>
            <person name="Baker D."/>
            <person name="Gharbi K."/>
            <person name="Hall N."/>
            <person name="Watson M."/>
            <person name="Adriaenssens E.M."/>
            <person name="Foster-Nyarko E."/>
            <person name="Jarju S."/>
            <person name="Secka A."/>
            <person name="Antonio M."/>
            <person name="Oren A."/>
            <person name="Chaudhuri R.R."/>
            <person name="La Ragione R."/>
            <person name="Hildebrand F."/>
            <person name="Pallen M.J."/>
        </authorList>
    </citation>
    <scope>NUCLEOTIDE SEQUENCE</scope>
    <source>
        <strain evidence="3">F6-4510</strain>
    </source>
</reference>
<dbReference type="Gene3D" id="3.40.50.620">
    <property type="entry name" value="HUPs"/>
    <property type="match status" value="1"/>
</dbReference>
<dbReference type="AlphaFoldDB" id="A0A9D9DW56"/>
<dbReference type="EMBL" id="JADIMX010000034">
    <property type="protein sequence ID" value="MBO8434040.1"/>
    <property type="molecule type" value="Genomic_DNA"/>
</dbReference>
<dbReference type="InterPro" id="IPR035107">
    <property type="entry name" value="tRNA_thiolation_TtcA_Ctu1"/>
</dbReference>
<proteinExistence type="predicted"/>
<dbReference type="GO" id="GO:0016787">
    <property type="term" value="F:hydrolase activity"/>
    <property type="evidence" value="ECO:0007669"/>
    <property type="project" value="UniProtKB-KW"/>
</dbReference>
<dbReference type="Pfam" id="PF01171">
    <property type="entry name" value="ATP_bind_3"/>
    <property type="match status" value="1"/>
</dbReference>
<dbReference type="GO" id="GO:0016740">
    <property type="term" value="F:transferase activity"/>
    <property type="evidence" value="ECO:0007669"/>
    <property type="project" value="UniProtKB-KW"/>
</dbReference>
<dbReference type="CDD" id="cd24138">
    <property type="entry name" value="TtcA-like"/>
    <property type="match status" value="1"/>
</dbReference>
<dbReference type="Proteomes" id="UP000823611">
    <property type="component" value="Unassembled WGS sequence"/>
</dbReference>
<feature type="domain" description="tRNA(Ile)-lysidine/2-thiocytidine synthase N-terminal" evidence="2">
    <location>
        <begin position="25"/>
        <end position="192"/>
    </location>
</feature>
<reference evidence="3" key="1">
    <citation type="submission" date="2020-10" db="EMBL/GenBank/DDBJ databases">
        <authorList>
            <person name="Gilroy R."/>
        </authorList>
    </citation>
    <scope>NUCLEOTIDE SEQUENCE</scope>
    <source>
        <strain evidence="3">F6-4510</strain>
    </source>
</reference>
<dbReference type="InterPro" id="IPR011063">
    <property type="entry name" value="TilS/TtcA_N"/>
</dbReference>
<comment type="caution">
    <text evidence="3">The sequence shown here is derived from an EMBL/GenBank/DDBJ whole genome shotgun (WGS) entry which is preliminary data.</text>
</comment>
<dbReference type="PANTHER" id="PTHR43686:SF1">
    <property type="entry name" value="AMINOTRAN_5 DOMAIN-CONTAINING PROTEIN"/>
    <property type="match status" value="1"/>
</dbReference>
<evidence type="ECO:0000313" key="4">
    <source>
        <dbReference type="Proteomes" id="UP000823611"/>
    </source>
</evidence>
<accession>A0A9D9DW56</accession>
<keyword evidence="1" id="KW-0808">Transferase</keyword>
<dbReference type="PANTHER" id="PTHR43686">
    <property type="entry name" value="SULFURTRANSFERASE-RELATED"/>
    <property type="match status" value="1"/>
</dbReference>
<dbReference type="GO" id="GO:0008033">
    <property type="term" value="P:tRNA processing"/>
    <property type="evidence" value="ECO:0007669"/>
    <property type="project" value="InterPro"/>
</dbReference>
<dbReference type="InterPro" id="IPR014729">
    <property type="entry name" value="Rossmann-like_a/b/a_fold"/>
</dbReference>
<organism evidence="3 4">
    <name type="scientific">Candidatus Fimicola merdigallinarum</name>
    <dbReference type="NCBI Taxonomy" id="2840819"/>
    <lineage>
        <taxon>Bacteria</taxon>
        <taxon>Bacillati</taxon>
        <taxon>Bacillota</taxon>
        <taxon>Clostridia</taxon>
        <taxon>Lachnospirales</taxon>
        <taxon>Lachnospiraceae</taxon>
        <taxon>Lachnospiraceae incertae sedis</taxon>
        <taxon>Candidatus Fimicola</taxon>
    </lineage>
</organism>
<name>A0A9D9DW56_9FIRM</name>
<evidence type="ECO:0000259" key="2">
    <source>
        <dbReference type="Pfam" id="PF01171"/>
    </source>
</evidence>
<keyword evidence="3" id="KW-0378">Hydrolase</keyword>
<dbReference type="PIRSF" id="PIRSF004976">
    <property type="entry name" value="ATPase_YdaO"/>
    <property type="match status" value="1"/>
</dbReference>